<reference evidence="1 2" key="1">
    <citation type="journal article" date="2018" name="Evol. Lett.">
        <title>Horizontal gene cluster transfer increased hallucinogenic mushroom diversity.</title>
        <authorList>
            <person name="Reynolds H.T."/>
            <person name="Vijayakumar V."/>
            <person name="Gluck-Thaler E."/>
            <person name="Korotkin H.B."/>
            <person name="Matheny P.B."/>
            <person name="Slot J.C."/>
        </authorList>
    </citation>
    <scope>NUCLEOTIDE SEQUENCE [LARGE SCALE GENOMIC DNA]</scope>
    <source>
        <strain evidence="1 2">2631</strain>
    </source>
</reference>
<gene>
    <name evidence="1" type="ORF">CVT25_007216</name>
</gene>
<name>A0A409X6Y8_PSICY</name>
<evidence type="ECO:0008006" key="3">
    <source>
        <dbReference type="Google" id="ProtNLM"/>
    </source>
</evidence>
<comment type="caution">
    <text evidence="1">The sequence shown here is derived from an EMBL/GenBank/DDBJ whole genome shotgun (WGS) entry which is preliminary data.</text>
</comment>
<dbReference type="EMBL" id="NHYD01002463">
    <property type="protein sequence ID" value="PPQ86558.1"/>
    <property type="molecule type" value="Genomic_DNA"/>
</dbReference>
<evidence type="ECO:0000313" key="2">
    <source>
        <dbReference type="Proteomes" id="UP000283269"/>
    </source>
</evidence>
<dbReference type="OrthoDB" id="2745898at2759"/>
<accession>A0A409X6Y8</accession>
<proteinExistence type="predicted"/>
<sequence length="486" mass="55244">MGIKPYVPRFQTSKMVSESSSLPNVSPKENANRILLPQEVLDLIIDEIGTPPEDRDVFLEHQRTLRVFLFVSGAFRTRALSILFRRLAVSAHNEISFDQIRALTEILGSSLGSGFDSPGRHIQEITVSFFTGFEHADNFDSLYDKETSIRDVMAKQCVIDLLTTLHTKAPNLCAFFLHIKPDDSVDWTTLDIGFQNALYALVRSRSLIHLQIAHISRLPSTFIKGAHIKVLQVYQLLEESDPPFSPPNTTDVNLPNPPLEIFITDHTYPFGTYLEWSPQLFARLRILVTFIASKEDAARTWEILAASPLLVTLQLDQIGAIEGPPSTFSLGQMQNLQGFVLTHNRTPLTPYIPTKDPSLTGFYEYLNVSSPMEAFECLQVEFKFHEYNVKTNFFFPDDKTDFSQWDALDKLLSGPKYPSLKQVSLAFRVTVRVPPQSKDFDNKVFLETTMRKLRDEFPRLNALERVSFNLTLESLVLVAVTMFDEE</sequence>
<evidence type="ECO:0000313" key="1">
    <source>
        <dbReference type="EMBL" id="PPQ86558.1"/>
    </source>
</evidence>
<keyword evidence="2" id="KW-1185">Reference proteome</keyword>
<protein>
    <recommendedName>
        <fullName evidence="3">F-box domain-containing protein</fullName>
    </recommendedName>
</protein>
<dbReference type="Proteomes" id="UP000283269">
    <property type="component" value="Unassembled WGS sequence"/>
</dbReference>
<dbReference type="InParanoid" id="A0A409X6Y8"/>
<organism evidence="1 2">
    <name type="scientific">Psilocybe cyanescens</name>
    <dbReference type="NCBI Taxonomy" id="93625"/>
    <lineage>
        <taxon>Eukaryota</taxon>
        <taxon>Fungi</taxon>
        <taxon>Dikarya</taxon>
        <taxon>Basidiomycota</taxon>
        <taxon>Agaricomycotina</taxon>
        <taxon>Agaricomycetes</taxon>
        <taxon>Agaricomycetidae</taxon>
        <taxon>Agaricales</taxon>
        <taxon>Agaricineae</taxon>
        <taxon>Strophariaceae</taxon>
        <taxon>Psilocybe</taxon>
    </lineage>
</organism>
<dbReference type="AlphaFoldDB" id="A0A409X6Y8"/>